<comment type="caution">
    <text evidence="2">The sequence shown here is derived from an EMBL/GenBank/DDBJ whole genome shotgun (WGS) entry which is preliminary data.</text>
</comment>
<sequence length="65" mass="6710">MTSTLLADNLAFASGLHRAGLDNSLKSSEPDSLTQGWDNSPGSSEPTRTGLDHLPGSSEPTHSGC</sequence>
<evidence type="ECO:0000313" key="3">
    <source>
        <dbReference type="Proteomes" id="UP000235728"/>
    </source>
</evidence>
<name>A0A2N6N896_BEABA</name>
<accession>A0A2N6N896</accession>
<evidence type="ECO:0000313" key="2">
    <source>
        <dbReference type="EMBL" id="PMB63487.1"/>
    </source>
</evidence>
<gene>
    <name evidence="2" type="ORF">BM221_010708</name>
</gene>
<reference evidence="2 3" key="1">
    <citation type="journal article" date="2016" name="Appl. Microbiol. Biotechnol.">
        <title>Characterization of T-DNA insertion mutants with decreased virulence in the entomopathogenic fungus Beauveria bassiana JEF-007.</title>
        <authorList>
            <person name="Kim S."/>
            <person name="Lee S.J."/>
            <person name="Nai Y.S."/>
            <person name="Yu J.S."/>
            <person name="Lee M.R."/>
            <person name="Yang Y.T."/>
            <person name="Kim J.S."/>
        </authorList>
    </citation>
    <scope>NUCLEOTIDE SEQUENCE [LARGE SCALE GENOMIC DNA]</scope>
    <source>
        <strain evidence="2 3">JEF-007</strain>
    </source>
</reference>
<evidence type="ECO:0000256" key="1">
    <source>
        <dbReference type="SAM" id="MobiDB-lite"/>
    </source>
</evidence>
<feature type="region of interest" description="Disordered" evidence="1">
    <location>
        <begin position="21"/>
        <end position="65"/>
    </location>
</feature>
<dbReference type="EMBL" id="MRVG01000021">
    <property type="protein sequence ID" value="PMB63487.1"/>
    <property type="molecule type" value="Genomic_DNA"/>
</dbReference>
<dbReference type="AlphaFoldDB" id="A0A2N6N896"/>
<proteinExistence type="predicted"/>
<protein>
    <submittedName>
        <fullName evidence="2">Uncharacterized protein</fullName>
    </submittedName>
</protein>
<feature type="compositionally biased region" description="Polar residues" evidence="1">
    <location>
        <begin position="24"/>
        <end position="47"/>
    </location>
</feature>
<dbReference type="Proteomes" id="UP000235728">
    <property type="component" value="Unassembled WGS sequence"/>
</dbReference>
<organism evidence="2 3">
    <name type="scientific">Beauveria bassiana</name>
    <name type="common">White muscardine disease fungus</name>
    <name type="synonym">Tritirachium shiotae</name>
    <dbReference type="NCBI Taxonomy" id="176275"/>
    <lineage>
        <taxon>Eukaryota</taxon>
        <taxon>Fungi</taxon>
        <taxon>Dikarya</taxon>
        <taxon>Ascomycota</taxon>
        <taxon>Pezizomycotina</taxon>
        <taxon>Sordariomycetes</taxon>
        <taxon>Hypocreomycetidae</taxon>
        <taxon>Hypocreales</taxon>
        <taxon>Cordycipitaceae</taxon>
        <taxon>Beauveria</taxon>
    </lineage>
</organism>